<dbReference type="EMBL" id="CP023747">
    <property type="protein sequence ID" value="QEV41462.1"/>
    <property type="molecule type" value="Genomic_DNA"/>
</dbReference>
<reference evidence="2 3" key="1">
    <citation type="submission" date="2017-09" db="EMBL/GenBank/DDBJ databases">
        <title>Streptomyces genome completion.</title>
        <authorList>
            <person name="Lee N."/>
            <person name="Cho B.-K."/>
        </authorList>
    </citation>
    <scope>NUCLEOTIDE SEQUENCE [LARGE SCALE GENOMIC DNA]</scope>
    <source>
        <strain evidence="2 3">ATCC 14899</strain>
    </source>
</reference>
<dbReference type="InterPro" id="IPR012310">
    <property type="entry name" value="DNA_ligase_ATP-dep_cent"/>
</dbReference>
<dbReference type="GO" id="GO:0003910">
    <property type="term" value="F:DNA ligase (ATP) activity"/>
    <property type="evidence" value="ECO:0007669"/>
    <property type="project" value="InterPro"/>
</dbReference>
<feature type="domain" description="ATP-dependent DNA ligase family profile" evidence="1">
    <location>
        <begin position="17"/>
        <end position="91"/>
    </location>
</feature>
<dbReference type="GO" id="GO:0005524">
    <property type="term" value="F:ATP binding"/>
    <property type="evidence" value="ECO:0007669"/>
    <property type="project" value="InterPro"/>
</dbReference>
<dbReference type="GO" id="GO:0006281">
    <property type="term" value="P:DNA repair"/>
    <property type="evidence" value="ECO:0007669"/>
    <property type="project" value="InterPro"/>
</dbReference>
<sequence>MLAEARRELPPDRALPGHLVEQKPDGFRAVLFARTGMVMLQFRRSADLVPASPETAAAASALGEDLVLDGELVVPRAGRLHFGELQHRARQLS</sequence>
<dbReference type="Gene3D" id="3.30.470.30">
    <property type="entry name" value="DNA ligase/mRNA capping enzyme"/>
    <property type="match status" value="1"/>
</dbReference>
<accession>A0A5P2W965</accession>
<evidence type="ECO:0000313" key="3">
    <source>
        <dbReference type="Proteomes" id="UP000325763"/>
    </source>
</evidence>
<dbReference type="Pfam" id="PF01068">
    <property type="entry name" value="DNA_ligase_A_M"/>
    <property type="match status" value="1"/>
</dbReference>
<proteinExistence type="predicted"/>
<dbReference type="GO" id="GO:0006310">
    <property type="term" value="P:DNA recombination"/>
    <property type="evidence" value="ECO:0007669"/>
    <property type="project" value="InterPro"/>
</dbReference>
<evidence type="ECO:0000313" key="2">
    <source>
        <dbReference type="EMBL" id="QEV41462.1"/>
    </source>
</evidence>
<dbReference type="Proteomes" id="UP000325763">
    <property type="component" value="Chromosome"/>
</dbReference>
<dbReference type="KEGG" id="snq:CP978_25460"/>
<name>A0A5P2W965_9ACTN</name>
<dbReference type="AlphaFoldDB" id="A0A5P2W965"/>
<organism evidence="2 3">
    <name type="scientific">Streptomyces nodosus</name>
    <dbReference type="NCBI Taxonomy" id="40318"/>
    <lineage>
        <taxon>Bacteria</taxon>
        <taxon>Bacillati</taxon>
        <taxon>Actinomycetota</taxon>
        <taxon>Actinomycetes</taxon>
        <taxon>Kitasatosporales</taxon>
        <taxon>Streptomycetaceae</taxon>
        <taxon>Streptomyces</taxon>
    </lineage>
</organism>
<evidence type="ECO:0000259" key="1">
    <source>
        <dbReference type="Pfam" id="PF01068"/>
    </source>
</evidence>
<protein>
    <recommendedName>
        <fullName evidence="1">ATP-dependent DNA ligase family profile domain-containing protein</fullName>
    </recommendedName>
</protein>
<dbReference type="SUPFAM" id="SSF56091">
    <property type="entry name" value="DNA ligase/mRNA capping enzyme, catalytic domain"/>
    <property type="match status" value="1"/>
</dbReference>
<gene>
    <name evidence="2" type="ORF">CP978_25460</name>
</gene>